<accession>A0A1I7TMZ9</accession>
<evidence type="ECO:0000313" key="4">
    <source>
        <dbReference type="WBParaSite" id="Csp11.Scaffold629.g10043.t1"/>
    </source>
</evidence>
<protein>
    <submittedName>
        <fullName evidence="4">WH2 domain-containing protein</fullName>
    </submittedName>
</protein>
<feature type="compositionally biased region" description="Polar residues" evidence="2">
    <location>
        <begin position="141"/>
        <end position="152"/>
    </location>
</feature>
<keyword evidence="1" id="KW-0175">Coiled coil</keyword>
<dbReference type="AlphaFoldDB" id="A0A1I7TMZ9"/>
<keyword evidence="3" id="KW-1185">Reference proteome</keyword>
<evidence type="ECO:0000256" key="2">
    <source>
        <dbReference type="SAM" id="MobiDB-lite"/>
    </source>
</evidence>
<feature type="compositionally biased region" description="Basic and acidic residues" evidence="2">
    <location>
        <begin position="153"/>
        <end position="162"/>
    </location>
</feature>
<feature type="region of interest" description="Disordered" evidence="2">
    <location>
        <begin position="141"/>
        <end position="578"/>
    </location>
</feature>
<dbReference type="WBParaSite" id="Csp11.Scaffold629.g10043.t1">
    <property type="protein sequence ID" value="Csp11.Scaffold629.g10043.t1"/>
    <property type="gene ID" value="Csp11.Scaffold629.g10043"/>
</dbReference>
<proteinExistence type="predicted"/>
<reference evidence="4" key="1">
    <citation type="submission" date="2016-11" db="UniProtKB">
        <authorList>
            <consortium name="WormBaseParasite"/>
        </authorList>
    </citation>
    <scope>IDENTIFICATION</scope>
</reference>
<name>A0A1I7TMZ9_9PELO</name>
<evidence type="ECO:0000313" key="3">
    <source>
        <dbReference type="Proteomes" id="UP000095282"/>
    </source>
</evidence>
<feature type="compositionally biased region" description="Polar residues" evidence="2">
    <location>
        <begin position="293"/>
        <end position="302"/>
    </location>
</feature>
<feature type="compositionally biased region" description="Low complexity" evidence="2">
    <location>
        <begin position="411"/>
        <end position="422"/>
    </location>
</feature>
<feature type="region of interest" description="Disordered" evidence="2">
    <location>
        <begin position="621"/>
        <end position="640"/>
    </location>
</feature>
<dbReference type="eggNOG" id="ENOG502TA7P">
    <property type="taxonomic scope" value="Eukaryota"/>
</dbReference>
<dbReference type="Proteomes" id="UP000095282">
    <property type="component" value="Unplaced"/>
</dbReference>
<feature type="compositionally biased region" description="Low complexity" evidence="2">
    <location>
        <begin position="429"/>
        <end position="440"/>
    </location>
</feature>
<evidence type="ECO:0000256" key="1">
    <source>
        <dbReference type="SAM" id="Coils"/>
    </source>
</evidence>
<feature type="compositionally biased region" description="Low complexity" evidence="2">
    <location>
        <begin position="541"/>
        <end position="555"/>
    </location>
</feature>
<organism evidence="3 4">
    <name type="scientific">Caenorhabditis tropicalis</name>
    <dbReference type="NCBI Taxonomy" id="1561998"/>
    <lineage>
        <taxon>Eukaryota</taxon>
        <taxon>Metazoa</taxon>
        <taxon>Ecdysozoa</taxon>
        <taxon>Nematoda</taxon>
        <taxon>Chromadorea</taxon>
        <taxon>Rhabditida</taxon>
        <taxon>Rhabditina</taxon>
        <taxon>Rhabditomorpha</taxon>
        <taxon>Rhabditoidea</taxon>
        <taxon>Rhabditidae</taxon>
        <taxon>Peloderinae</taxon>
        <taxon>Caenorhabditis</taxon>
    </lineage>
</organism>
<sequence>MINNGCLNSNINPNSLAVDKELTRMARDLSKRLKQRMTEVERKAEQLENITNEVSLRVTSAASRMANLKNHKPVQQIISTQNVPKAEDVQRDARSSDIFSPAFLESYKNAIIKCGQTMNRLDNPVVFPTSSTYEGPPAINGYTNGHSANDFKTNGHTDHPKSPEMNGIRYTQSPDIDESPVLNRSRVEEPVKVETVTIPQQPVQQAVTPSPVPTQVNKRNSTYSETSEHSKEADPLESSQKPEALTPDTVSIPAEKSPVSKVPSAMASVIGEIRQKNAAKPKFFDTDSDSDTEPLQPSTSQRPEPKIPTIEKSQLDIVKPPPKLPSLPQKTEVKAPILPPAQPKLPRKSPVSEPKEMRKVANIFDSDSDSDSEFLKPLTKPTGKQTVVAKPSSVPAKKPIEPVLPKVSNEVPKTAPAKVVPASKPPATKPIVGKSLFSSDSDSDDDFLKSFSKPKTVEKHVVPPVSKPTEPKKAEVPKPVIPPVNSTTIIPRNVETKVETKPKKPVSLFDDSDSDSDLFSTKSKPKSLIAPKKDPSPPVVNPVVNPIVNPAITPVEPFSPRKTEPAIPQKGSPSESMSAKISLIAEMQKSFRLPGQPTIPVKETSDEQEIFIQEQVNTIGAMLKSRSRGPSNRRPPTRGK</sequence>
<feature type="compositionally biased region" description="Polar residues" evidence="2">
    <location>
        <begin position="197"/>
        <end position="225"/>
    </location>
</feature>
<feature type="coiled-coil region" evidence="1">
    <location>
        <begin position="30"/>
        <end position="57"/>
    </location>
</feature>